<dbReference type="InterPro" id="IPR013800">
    <property type="entry name" value="STAT_TF_alpha"/>
</dbReference>
<dbReference type="AlphaFoldDB" id="A0ABD0QEW5"/>
<gene>
    <name evidence="2" type="ORF">M9458_020408</name>
</gene>
<feature type="domain" description="STAT transcription factor all-alpha" evidence="1">
    <location>
        <begin position="3"/>
        <end position="46"/>
    </location>
</feature>
<dbReference type="Proteomes" id="UP001529510">
    <property type="component" value="Unassembled WGS sequence"/>
</dbReference>
<dbReference type="Gene3D" id="1.20.1050.20">
    <property type="entry name" value="STAT transcription factor, all-alpha domain"/>
    <property type="match status" value="1"/>
</dbReference>
<dbReference type="SUPFAM" id="SSF47655">
    <property type="entry name" value="STAT"/>
    <property type="match status" value="1"/>
</dbReference>
<evidence type="ECO:0000313" key="2">
    <source>
        <dbReference type="EMBL" id="KAL0184712.1"/>
    </source>
</evidence>
<comment type="caution">
    <text evidence="2">The sequence shown here is derived from an EMBL/GenBank/DDBJ whole genome shotgun (WGS) entry which is preliminary data.</text>
</comment>
<dbReference type="Pfam" id="PF01017">
    <property type="entry name" value="STAT_alpha"/>
    <property type="match status" value="1"/>
</dbReference>
<evidence type="ECO:0000259" key="1">
    <source>
        <dbReference type="Pfam" id="PF01017"/>
    </source>
</evidence>
<name>A0ABD0QEW5_CIRMR</name>
<organism evidence="2 3">
    <name type="scientific">Cirrhinus mrigala</name>
    <name type="common">Mrigala</name>
    <dbReference type="NCBI Taxonomy" id="683832"/>
    <lineage>
        <taxon>Eukaryota</taxon>
        <taxon>Metazoa</taxon>
        <taxon>Chordata</taxon>
        <taxon>Craniata</taxon>
        <taxon>Vertebrata</taxon>
        <taxon>Euteleostomi</taxon>
        <taxon>Actinopterygii</taxon>
        <taxon>Neopterygii</taxon>
        <taxon>Teleostei</taxon>
        <taxon>Ostariophysi</taxon>
        <taxon>Cypriniformes</taxon>
        <taxon>Cyprinidae</taxon>
        <taxon>Labeoninae</taxon>
        <taxon>Labeonini</taxon>
        <taxon>Cirrhinus</taxon>
    </lineage>
</organism>
<dbReference type="EMBL" id="JAMKFB020000009">
    <property type="protein sequence ID" value="KAL0184712.1"/>
    <property type="molecule type" value="Genomic_DNA"/>
</dbReference>
<keyword evidence="3" id="KW-1185">Reference proteome</keyword>
<reference evidence="2 3" key="1">
    <citation type="submission" date="2024-05" db="EMBL/GenBank/DDBJ databases">
        <title>Genome sequencing and assembly of Indian major carp, Cirrhinus mrigala (Hamilton, 1822).</title>
        <authorList>
            <person name="Mohindra V."/>
            <person name="Chowdhury L.M."/>
            <person name="Lal K."/>
            <person name="Jena J.K."/>
        </authorList>
    </citation>
    <scope>NUCLEOTIDE SEQUENCE [LARGE SCALE GENOMIC DNA]</scope>
    <source>
        <strain evidence="2">CM1030</strain>
        <tissue evidence="2">Blood</tissue>
    </source>
</reference>
<sequence>MLVAECLQQIRQQLKKVQELVQKFTYNNDPFTLGKSQLDEQALSLFKNLIS</sequence>
<evidence type="ECO:0000313" key="3">
    <source>
        <dbReference type="Proteomes" id="UP001529510"/>
    </source>
</evidence>
<dbReference type="InterPro" id="IPR015988">
    <property type="entry name" value="STAT_TF_CC"/>
</dbReference>
<protein>
    <recommendedName>
        <fullName evidence="1">STAT transcription factor all-alpha domain-containing protein</fullName>
    </recommendedName>
</protein>
<proteinExistence type="predicted"/>
<feature type="non-terminal residue" evidence="2">
    <location>
        <position position="51"/>
    </location>
</feature>
<accession>A0ABD0QEW5</accession>